<organism evidence="2">
    <name type="scientific">Attheya septentrionalis</name>
    <dbReference type="NCBI Taxonomy" id="420275"/>
    <lineage>
        <taxon>Eukaryota</taxon>
        <taxon>Sar</taxon>
        <taxon>Stramenopiles</taxon>
        <taxon>Ochrophyta</taxon>
        <taxon>Bacillariophyta</taxon>
        <taxon>Coscinodiscophyceae</taxon>
        <taxon>Chaetocerotophycidae</taxon>
        <taxon>Chaetocerotales</taxon>
        <taxon>Attheyaceae</taxon>
        <taxon>Attheya</taxon>
    </lineage>
</organism>
<evidence type="ECO:0000313" key="2">
    <source>
        <dbReference type="EMBL" id="CAD9816899.1"/>
    </source>
</evidence>
<gene>
    <name evidence="2" type="ORF">ASEP1449_LOCUS8731</name>
</gene>
<sequence length="155" mass="17120">MGSVLTHCREAVSSPDPWTKTSKFLLAQGANYLSMGGLLLASPRTFGSLMFIEDSQMTNIEAWRLVGMEIAVVGYFYATNARSKHFAKTSVLDRILPVPLLLVGQAQLGAPKVLCYLFAVVEPLLGVLTSLSLTSEEKNESDKKDPKKRTSRRLW</sequence>
<feature type="compositionally biased region" description="Basic and acidic residues" evidence="1">
    <location>
        <begin position="136"/>
        <end position="145"/>
    </location>
</feature>
<reference evidence="2" key="1">
    <citation type="submission" date="2021-01" db="EMBL/GenBank/DDBJ databases">
        <authorList>
            <person name="Corre E."/>
            <person name="Pelletier E."/>
            <person name="Niang G."/>
            <person name="Scheremetjew M."/>
            <person name="Finn R."/>
            <person name="Kale V."/>
            <person name="Holt S."/>
            <person name="Cochrane G."/>
            <person name="Meng A."/>
            <person name="Brown T."/>
            <person name="Cohen L."/>
        </authorList>
    </citation>
    <scope>NUCLEOTIDE SEQUENCE</scope>
    <source>
        <strain evidence="2">CCMP2084</strain>
    </source>
</reference>
<accession>A0A7S2UFI3</accession>
<dbReference type="EMBL" id="HBHQ01013096">
    <property type="protein sequence ID" value="CAD9816899.1"/>
    <property type="molecule type" value="Transcribed_RNA"/>
</dbReference>
<evidence type="ECO:0000256" key="1">
    <source>
        <dbReference type="SAM" id="MobiDB-lite"/>
    </source>
</evidence>
<feature type="region of interest" description="Disordered" evidence="1">
    <location>
        <begin position="136"/>
        <end position="155"/>
    </location>
</feature>
<protein>
    <submittedName>
        <fullName evidence="2">Uncharacterized protein</fullName>
    </submittedName>
</protein>
<feature type="compositionally biased region" description="Basic residues" evidence="1">
    <location>
        <begin position="146"/>
        <end position="155"/>
    </location>
</feature>
<name>A0A7S2UFI3_9STRA</name>
<proteinExistence type="predicted"/>
<dbReference type="AlphaFoldDB" id="A0A7S2UFI3"/>